<dbReference type="InterPro" id="IPR036271">
    <property type="entry name" value="Tet_transcr_reg_TetR-rel_C_sf"/>
</dbReference>
<dbReference type="Gene3D" id="1.10.10.60">
    <property type="entry name" value="Homeodomain-like"/>
    <property type="match status" value="1"/>
</dbReference>
<dbReference type="RefSeq" id="WP_229344360.1">
    <property type="nucleotide sequence ID" value="NZ_JAJFAT010000004.1"/>
</dbReference>
<evidence type="ECO:0000256" key="2">
    <source>
        <dbReference type="PROSITE-ProRule" id="PRU00335"/>
    </source>
</evidence>
<comment type="caution">
    <text evidence="4">The sequence shown here is derived from an EMBL/GenBank/DDBJ whole genome shotgun (WGS) entry which is preliminary data.</text>
</comment>
<evidence type="ECO:0000313" key="5">
    <source>
        <dbReference type="Proteomes" id="UP001199296"/>
    </source>
</evidence>
<proteinExistence type="predicted"/>
<evidence type="ECO:0000259" key="3">
    <source>
        <dbReference type="PROSITE" id="PS50977"/>
    </source>
</evidence>
<keyword evidence="1 2" id="KW-0238">DNA-binding</keyword>
<dbReference type="Proteomes" id="UP001199296">
    <property type="component" value="Unassembled WGS sequence"/>
</dbReference>
<protein>
    <submittedName>
        <fullName evidence="4">TetR/AcrR family transcriptional regulator</fullName>
    </submittedName>
</protein>
<gene>
    <name evidence="4" type="ORF">LJ207_04200</name>
</gene>
<evidence type="ECO:0000256" key="1">
    <source>
        <dbReference type="ARBA" id="ARBA00023125"/>
    </source>
</evidence>
<keyword evidence="5" id="KW-1185">Reference proteome</keyword>
<dbReference type="SUPFAM" id="SSF48498">
    <property type="entry name" value="Tetracyclin repressor-like, C-terminal domain"/>
    <property type="match status" value="1"/>
</dbReference>
<feature type="DNA-binding region" description="H-T-H motif" evidence="2">
    <location>
        <begin position="26"/>
        <end position="45"/>
    </location>
</feature>
<dbReference type="EMBL" id="JAJFAT010000004">
    <property type="protein sequence ID" value="MCC3144524.1"/>
    <property type="molecule type" value="Genomic_DNA"/>
</dbReference>
<sequence>MGQENKLKIRNAAVQVISEKGFYNTRMLDIAEEAELAVGTLYNYFKSKDEILEYIFAKEMERRMEIIAELKAKDISTKKFLKEFLDRHFEVLIRNPHLGRVVVREKDFSGREKSGNIQQFIETLIEALEDIFVEALANSEIKDIDPHLMAVFFFGAIHGMIEHALTKPDIMMLKNAPQFIMERIEHIFIN</sequence>
<dbReference type="AlphaFoldDB" id="A0AAW4WYC2"/>
<feature type="domain" description="HTH tetR-type" evidence="3">
    <location>
        <begin position="3"/>
        <end position="63"/>
    </location>
</feature>
<accession>A0AAW4WYC2</accession>
<dbReference type="Pfam" id="PF00440">
    <property type="entry name" value="TetR_N"/>
    <property type="match status" value="1"/>
</dbReference>
<dbReference type="PANTHER" id="PTHR43479">
    <property type="entry name" value="ACREF/ENVCD OPERON REPRESSOR-RELATED"/>
    <property type="match status" value="1"/>
</dbReference>
<organism evidence="4 5">
    <name type="scientific">Halanaerobium polyolivorans</name>
    <dbReference type="NCBI Taxonomy" id="2886943"/>
    <lineage>
        <taxon>Bacteria</taxon>
        <taxon>Bacillati</taxon>
        <taxon>Bacillota</taxon>
        <taxon>Clostridia</taxon>
        <taxon>Halanaerobiales</taxon>
        <taxon>Halanaerobiaceae</taxon>
        <taxon>Halanaerobium</taxon>
    </lineage>
</organism>
<dbReference type="PANTHER" id="PTHR43479:SF11">
    <property type="entry name" value="ACREF_ENVCD OPERON REPRESSOR-RELATED"/>
    <property type="match status" value="1"/>
</dbReference>
<reference evidence="4 5" key="1">
    <citation type="submission" date="2021-10" db="EMBL/GenBank/DDBJ databases">
        <authorList>
            <person name="Grouzdev D.S."/>
            <person name="Pantiukh K.S."/>
            <person name="Krutkina M.S."/>
        </authorList>
    </citation>
    <scope>NUCLEOTIDE SEQUENCE [LARGE SCALE GENOMIC DNA]</scope>
    <source>
        <strain evidence="4 5">Z-7514</strain>
    </source>
</reference>
<dbReference type="PRINTS" id="PR00455">
    <property type="entry name" value="HTHTETR"/>
</dbReference>
<dbReference type="SUPFAM" id="SSF46689">
    <property type="entry name" value="Homeodomain-like"/>
    <property type="match status" value="1"/>
</dbReference>
<dbReference type="PROSITE" id="PS50977">
    <property type="entry name" value="HTH_TETR_2"/>
    <property type="match status" value="1"/>
</dbReference>
<dbReference type="Gene3D" id="1.10.357.10">
    <property type="entry name" value="Tetracycline Repressor, domain 2"/>
    <property type="match status" value="1"/>
</dbReference>
<dbReference type="Pfam" id="PF08359">
    <property type="entry name" value="TetR_C_4"/>
    <property type="match status" value="1"/>
</dbReference>
<dbReference type="InterPro" id="IPR009057">
    <property type="entry name" value="Homeodomain-like_sf"/>
</dbReference>
<evidence type="ECO:0000313" key="4">
    <source>
        <dbReference type="EMBL" id="MCC3144524.1"/>
    </source>
</evidence>
<dbReference type="InterPro" id="IPR001647">
    <property type="entry name" value="HTH_TetR"/>
</dbReference>
<dbReference type="InterPro" id="IPR013570">
    <property type="entry name" value="Tscrpt_reg_YsiA_C"/>
</dbReference>
<dbReference type="GO" id="GO:0003677">
    <property type="term" value="F:DNA binding"/>
    <property type="evidence" value="ECO:0007669"/>
    <property type="project" value="UniProtKB-UniRule"/>
</dbReference>
<name>A0AAW4WYC2_9FIRM</name>
<dbReference type="InterPro" id="IPR050624">
    <property type="entry name" value="HTH-type_Tx_Regulator"/>
</dbReference>